<feature type="chain" id="PRO_5014251444" description="DUF4419 domain-containing protein" evidence="1">
    <location>
        <begin position="19"/>
        <end position="475"/>
    </location>
</feature>
<organism evidence="3 5">
    <name type="scientific">Bacteroides xylanisolvens</name>
    <dbReference type="NCBI Taxonomy" id="371601"/>
    <lineage>
        <taxon>Bacteria</taxon>
        <taxon>Pseudomonadati</taxon>
        <taxon>Bacteroidota</taxon>
        <taxon>Bacteroidia</taxon>
        <taxon>Bacteroidales</taxon>
        <taxon>Bacteroidaceae</taxon>
        <taxon>Bacteroides</taxon>
    </lineage>
</organism>
<evidence type="ECO:0000313" key="4">
    <source>
        <dbReference type="Proteomes" id="UP000183040"/>
    </source>
</evidence>
<dbReference type="AlphaFoldDB" id="A0A174GYF1"/>
<dbReference type="Pfam" id="PF14388">
    <property type="entry name" value="DUF4419"/>
    <property type="match status" value="1"/>
</dbReference>
<dbReference type="EMBL" id="FNRP01000016">
    <property type="protein sequence ID" value="SEA85798.1"/>
    <property type="molecule type" value="Genomic_DNA"/>
</dbReference>
<keyword evidence="1" id="KW-0732">Signal</keyword>
<accession>A0A174GYF1</accession>
<dbReference type="PANTHER" id="PTHR31252:SF11">
    <property type="entry name" value="DUF4419 DOMAIN-CONTAINING PROTEIN"/>
    <property type="match status" value="1"/>
</dbReference>
<gene>
    <name evidence="2" type="ORF">SAMN04487924_11613</name>
    <name evidence="3" type="ORF">SAMN05216250_10959</name>
</gene>
<protein>
    <recommendedName>
        <fullName evidence="6">DUF4419 domain-containing protein</fullName>
    </recommendedName>
</protein>
<dbReference type="EMBL" id="FOUM01000009">
    <property type="protein sequence ID" value="SFM71879.1"/>
    <property type="molecule type" value="Genomic_DNA"/>
</dbReference>
<dbReference type="Proteomes" id="UP000183766">
    <property type="component" value="Unassembled WGS sequence"/>
</dbReference>
<dbReference type="Proteomes" id="UP000183040">
    <property type="component" value="Unassembled WGS sequence"/>
</dbReference>
<sequence length="475" mass="54703">MKNTLFCLFIFCSVSTFAQNGITFKVEKLSKPEELLHLHSPNEIYESLILSDMDIEPYEIKKKNIKVPYHIIAKSESPDSLVSFGPNSFFNGMYQAYADHRPFVLSPDMIWLLISQGFARHINANQESMRNELVDFSGKLSLIVREDKKLEDPTLSWEEIFPQFTKQISQYAGNHLTALLTCNFSTTTSLEKVASEITIMEAVKPYFEFIIIRIVCGIPEITLEGTPEDWEKLLHKARGLKEYKLDWWISELEPLLEEFVKASKGEVNKDFWRNMFKYHSQKRYGAPNIIDGWIVKFFPYDKEGKRNNLKQLEGRNCLPDEIVKVDVKYQEVYGDAVKETPLEFWAGFIGLEQNSKTFALRPQIGWMVRKKDVNKEGLKSKLSADAQKDGWGSGINIRVKEFPAVLLELKEIKRLDIQFIDTIDIPDEISKIKIGSLSLYGKITKEEIERIKRLLPDTDIKINGSRSGSASFMTP</sequence>
<evidence type="ECO:0000256" key="1">
    <source>
        <dbReference type="SAM" id="SignalP"/>
    </source>
</evidence>
<feature type="signal peptide" evidence="1">
    <location>
        <begin position="1"/>
        <end position="18"/>
    </location>
</feature>
<evidence type="ECO:0000313" key="5">
    <source>
        <dbReference type="Proteomes" id="UP000183766"/>
    </source>
</evidence>
<dbReference type="InterPro" id="IPR025533">
    <property type="entry name" value="DUF4419"/>
</dbReference>
<dbReference type="PANTHER" id="PTHR31252">
    <property type="entry name" value="DUF4419 DOMAIN-CONTAINING PROTEIN"/>
    <property type="match status" value="1"/>
</dbReference>
<evidence type="ECO:0000313" key="3">
    <source>
        <dbReference type="EMBL" id="SFM71879.1"/>
    </source>
</evidence>
<evidence type="ECO:0008006" key="6">
    <source>
        <dbReference type="Google" id="ProtNLM"/>
    </source>
</evidence>
<proteinExistence type="predicted"/>
<name>A0A174GYF1_9BACE</name>
<evidence type="ECO:0000313" key="2">
    <source>
        <dbReference type="EMBL" id="SEA85798.1"/>
    </source>
</evidence>
<reference evidence="4 5" key="1">
    <citation type="submission" date="2016-10" db="EMBL/GenBank/DDBJ databases">
        <authorList>
            <person name="de Groot N.N."/>
        </authorList>
    </citation>
    <scope>NUCLEOTIDE SEQUENCE [LARGE SCALE GENOMIC DNA]</scope>
    <source>
        <strain evidence="3 5">NLAE-zl-C202</strain>
        <strain evidence="2 4">NLAE-zl-G339</strain>
    </source>
</reference>
<dbReference type="RefSeq" id="WP_055235865.1">
    <property type="nucleotide sequence ID" value="NZ_FNRP01000016.1"/>
</dbReference>